<evidence type="ECO:0000313" key="1">
    <source>
        <dbReference type="EMBL" id="KAL3282840.1"/>
    </source>
</evidence>
<gene>
    <name evidence="1" type="ORF">HHI36_006001</name>
</gene>
<dbReference type="EMBL" id="JABFTP020000144">
    <property type="protein sequence ID" value="KAL3282840.1"/>
    <property type="molecule type" value="Genomic_DNA"/>
</dbReference>
<organism evidence="1 2">
    <name type="scientific">Cryptolaemus montrouzieri</name>
    <dbReference type="NCBI Taxonomy" id="559131"/>
    <lineage>
        <taxon>Eukaryota</taxon>
        <taxon>Metazoa</taxon>
        <taxon>Ecdysozoa</taxon>
        <taxon>Arthropoda</taxon>
        <taxon>Hexapoda</taxon>
        <taxon>Insecta</taxon>
        <taxon>Pterygota</taxon>
        <taxon>Neoptera</taxon>
        <taxon>Endopterygota</taxon>
        <taxon>Coleoptera</taxon>
        <taxon>Polyphaga</taxon>
        <taxon>Cucujiformia</taxon>
        <taxon>Coccinelloidea</taxon>
        <taxon>Coccinellidae</taxon>
        <taxon>Scymninae</taxon>
        <taxon>Scymnini</taxon>
        <taxon>Cryptolaemus</taxon>
    </lineage>
</organism>
<dbReference type="Gene3D" id="3.60.10.10">
    <property type="entry name" value="Endonuclease/exonuclease/phosphatase"/>
    <property type="match status" value="1"/>
</dbReference>
<evidence type="ECO:0000313" key="2">
    <source>
        <dbReference type="Proteomes" id="UP001516400"/>
    </source>
</evidence>
<sequence>MSDCGRLIGAHLNIPFSATCFLEFKDCVEESGIDIIGLTETWLNDGSELMVRMEGSSFVCNNRATRGGGTDIYIRDGLRFDSIGFRLVLENTSVVMKTNDIKILFCVLYKPPGIGIRTLYADIEDIVMASLPVAVCVVVVLSPEFWFDVIGR</sequence>
<reference evidence="1 2" key="1">
    <citation type="journal article" date="2021" name="BMC Biol.">
        <title>Horizontally acquired antibacterial genes associated with adaptive radiation of ladybird beetles.</title>
        <authorList>
            <person name="Li H.S."/>
            <person name="Tang X.F."/>
            <person name="Huang Y.H."/>
            <person name="Xu Z.Y."/>
            <person name="Chen M.L."/>
            <person name="Du X.Y."/>
            <person name="Qiu B.Y."/>
            <person name="Chen P.T."/>
            <person name="Zhang W."/>
            <person name="Slipinski A."/>
            <person name="Escalona H.E."/>
            <person name="Waterhouse R.M."/>
            <person name="Zwick A."/>
            <person name="Pang H."/>
        </authorList>
    </citation>
    <scope>NUCLEOTIDE SEQUENCE [LARGE SCALE GENOMIC DNA]</scope>
    <source>
        <strain evidence="1">SYSU2018</strain>
    </source>
</reference>
<proteinExistence type="predicted"/>
<keyword evidence="2" id="KW-1185">Reference proteome</keyword>
<dbReference type="SUPFAM" id="SSF56219">
    <property type="entry name" value="DNase I-like"/>
    <property type="match status" value="1"/>
</dbReference>
<dbReference type="Proteomes" id="UP001516400">
    <property type="component" value="Unassembled WGS sequence"/>
</dbReference>
<protein>
    <submittedName>
        <fullName evidence="1">Uncharacterized protein</fullName>
    </submittedName>
</protein>
<comment type="caution">
    <text evidence="1">The sequence shown here is derived from an EMBL/GenBank/DDBJ whole genome shotgun (WGS) entry which is preliminary data.</text>
</comment>
<dbReference type="InterPro" id="IPR036691">
    <property type="entry name" value="Endo/exonu/phosph_ase_sf"/>
</dbReference>
<dbReference type="AlphaFoldDB" id="A0ABD2NW19"/>
<accession>A0ABD2NW19</accession>
<name>A0ABD2NW19_9CUCU</name>